<organism evidence="3 4">
    <name type="scientific">Plasmodiophora brassicae</name>
    <name type="common">Clubroot disease agent</name>
    <dbReference type="NCBI Taxonomy" id="37360"/>
    <lineage>
        <taxon>Eukaryota</taxon>
        <taxon>Sar</taxon>
        <taxon>Rhizaria</taxon>
        <taxon>Endomyxa</taxon>
        <taxon>Phytomyxea</taxon>
        <taxon>Plasmodiophorida</taxon>
        <taxon>Plasmodiophoridae</taxon>
        <taxon>Plasmodiophora</taxon>
    </lineage>
</organism>
<feature type="region of interest" description="Disordered" evidence="1">
    <location>
        <begin position="253"/>
        <end position="289"/>
    </location>
</feature>
<dbReference type="GO" id="GO:0005509">
    <property type="term" value="F:calcium ion binding"/>
    <property type="evidence" value="ECO:0007669"/>
    <property type="project" value="InterPro"/>
</dbReference>
<reference evidence="3 4" key="1">
    <citation type="submission" date="2018-03" db="EMBL/GenBank/DDBJ databases">
        <authorList>
            <person name="Fogelqvist J."/>
        </authorList>
    </citation>
    <scope>NUCLEOTIDE SEQUENCE [LARGE SCALE GENOMIC DNA]</scope>
</reference>
<proteinExistence type="predicted"/>
<name>A0A3P3Y3P1_PLABS</name>
<keyword evidence="3" id="KW-0496">Mitochondrion</keyword>
<feature type="domain" description="EF-hand" evidence="2">
    <location>
        <begin position="37"/>
        <end position="72"/>
    </location>
</feature>
<dbReference type="AlphaFoldDB" id="A0A3P3Y3P1"/>
<evidence type="ECO:0000256" key="1">
    <source>
        <dbReference type="SAM" id="MobiDB-lite"/>
    </source>
</evidence>
<accession>A0A3P3Y3P1</accession>
<dbReference type="SMART" id="SM00054">
    <property type="entry name" value="EFh"/>
    <property type="match status" value="2"/>
</dbReference>
<gene>
    <name evidence="3" type="ORF">PLBR_LOCUS1939</name>
</gene>
<evidence type="ECO:0000313" key="4">
    <source>
        <dbReference type="Proteomes" id="UP000290189"/>
    </source>
</evidence>
<dbReference type="InterPro" id="IPR011992">
    <property type="entry name" value="EF-hand-dom_pair"/>
</dbReference>
<dbReference type="SUPFAM" id="SSF47473">
    <property type="entry name" value="EF-hand"/>
    <property type="match status" value="1"/>
</dbReference>
<dbReference type="CDD" id="cd00051">
    <property type="entry name" value="EFh"/>
    <property type="match status" value="1"/>
</dbReference>
<sequence>MRRTGLTVAELDLYGNQVSRWMASRGHTHLTDPLDARSRAHYRRMFDLIDTEGSGRVDIDDFRRALRFIGYHVSQKGMTQRMLAVDQNARGALDFNQFLHFMARSVIETSVNSQLLPFYLWIPAFLRRRNLEEVIRRGAAPQGAMDAVRQFAMLDQDIDLKEMERLRSQEVRHAHRMRVAARLVHLEKEFVKRARKRRVALRTETPVPDDPHALPFDDLFAIPQTRQSVTSRQLTEQYKDMPPRARALAMYLDSKTPRGRPRTLPVTPRQRPNLTHDKPPRTQARLPSL</sequence>
<dbReference type="Proteomes" id="UP000290189">
    <property type="component" value="Unassembled WGS sequence"/>
</dbReference>
<evidence type="ECO:0000313" key="3">
    <source>
        <dbReference type="EMBL" id="SPQ94724.1"/>
    </source>
</evidence>
<dbReference type="EMBL" id="OVEO01000003">
    <property type="protein sequence ID" value="SPQ94724.1"/>
    <property type="molecule type" value="Genomic_DNA"/>
</dbReference>
<evidence type="ECO:0000259" key="2">
    <source>
        <dbReference type="PROSITE" id="PS50222"/>
    </source>
</evidence>
<dbReference type="InterPro" id="IPR002048">
    <property type="entry name" value="EF_hand_dom"/>
</dbReference>
<dbReference type="PROSITE" id="PS50222">
    <property type="entry name" value="EF_HAND_2"/>
    <property type="match status" value="1"/>
</dbReference>
<dbReference type="Gene3D" id="1.10.238.10">
    <property type="entry name" value="EF-hand"/>
    <property type="match status" value="1"/>
</dbReference>
<protein>
    <recommendedName>
        <fullName evidence="2">EF-hand domain-containing protein</fullName>
    </recommendedName>
</protein>
<dbReference type="Pfam" id="PF13499">
    <property type="entry name" value="EF-hand_7"/>
    <property type="match status" value="1"/>
</dbReference>
<geneLocation type="mitochondrion" evidence="3"/>